<accession>A0ABD3AF45</accession>
<evidence type="ECO:0000313" key="3">
    <source>
        <dbReference type="Proteomes" id="UP001630127"/>
    </source>
</evidence>
<dbReference type="AlphaFoldDB" id="A0ABD3AF45"/>
<feature type="compositionally biased region" description="Low complexity" evidence="1">
    <location>
        <begin position="56"/>
        <end position="89"/>
    </location>
</feature>
<keyword evidence="3" id="KW-1185">Reference proteome</keyword>
<dbReference type="Proteomes" id="UP001630127">
    <property type="component" value="Unassembled WGS sequence"/>
</dbReference>
<dbReference type="EMBL" id="JBJUIK010000004">
    <property type="protein sequence ID" value="KAL3529097.1"/>
    <property type="molecule type" value="Genomic_DNA"/>
</dbReference>
<gene>
    <name evidence="2" type="ORF">ACH5RR_008419</name>
</gene>
<protein>
    <submittedName>
        <fullName evidence="2">Uncharacterized protein</fullName>
    </submittedName>
</protein>
<sequence length="135" mass="15231">MSFPVQSNRRDNSRSRNRTTNPVQGTWCEWVLRGPAPIATTTSTITSTKVSPVVTVDNVNRNGNNGDSNSGPVDNVNRNRNNGDSNSRPVLLANRTRNNPGFLGVIGQDPNQRREREKEKQRDHRDHRQEVKGRM</sequence>
<organism evidence="2 3">
    <name type="scientific">Cinchona calisaya</name>
    <dbReference type="NCBI Taxonomy" id="153742"/>
    <lineage>
        <taxon>Eukaryota</taxon>
        <taxon>Viridiplantae</taxon>
        <taxon>Streptophyta</taxon>
        <taxon>Embryophyta</taxon>
        <taxon>Tracheophyta</taxon>
        <taxon>Spermatophyta</taxon>
        <taxon>Magnoliopsida</taxon>
        <taxon>eudicotyledons</taxon>
        <taxon>Gunneridae</taxon>
        <taxon>Pentapetalae</taxon>
        <taxon>asterids</taxon>
        <taxon>lamiids</taxon>
        <taxon>Gentianales</taxon>
        <taxon>Rubiaceae</taxon>
        <taxon>Cinchonoideae</taxon>
        <taxon>Cinchoneae</taxon>
        <taxon>Cinchona</taxon>
    </lineage>
</organism>
<feature type="region of interest" description="Disordered" evidence="1">
    <location>
        <begin position="1"/>
        <end position="21"/>
    </location>
</feature>
<feature type="region of interest" description="Disordered" evidence="1">
    <location>
        <begin position="56"/>
        <end position="135"/>
    </location>
</feature>
<reference evidence="2 3" key="1">
    <citation type="submission" date="2024-11" db="EMBL/GenBank/DDBJ databases">
        <title>A near-complete genome assembly of Cinchona calisaya.</title>
        <authorList>
            <person name="Lian D.C."/>
            <person name="Zhao X.W."/>
            <person name="Wei L."/>
        </authorList>
    </citation>
    <scope>NUCLEOTIDE SEQUENCE [LARGE SCALE GENOMIC DNA]</scope>
    <source>
        <tissue evidence="2">Nenye</tissue>
    </source>
</reference>
<proteinExistence type="predicted"/>
<evidence type="ECO:0000313" key="2">
    <source>
        <dbReference type="EMBL" id="KAL3529097.1"/>
    </source>
</evidence>
<feature type="compositionally biased region" description="Basic and acidic residues" evidence="1">
    <location>
        <begin position="111"/>
        <end position="135"/>
    </location>
</feature>
<comment type="caution">
    <text evidence="2">The sequence shown here is derived from an EMBL/GenBank/DDBJ whole genome shotgun (WGS) entry which is preliminary data.</text>
</comment>
<evidence type="ECO:0000256" key="1">
    <source>
        <dbReference type="SAM" id="MobiDB-lite"/>
    </source>
</evidence>
<name>A0ABD3AF45_9GENT</name>